<dbReference type="InterPro" id="IPR004013">
    <property type="entry name" value="PHP_dom"/>
</dbReference>
<dbReference type="Proteomes" id="UP000280696">
    <property type="component" value="Unassembled WGS sequence"/>
</dbReference>
<dbReference type="GO" id="GO:0004401">
    <property type="term" value="F:histidinol-phosphatase activity"/>
    <property type="evidence" value="ECO:0007669"/>
    <property type="project" value="UniProtKB-UniRule"/>
</dbReference>
<keyword evidence="6 8" id="KW-0368">Histidine biosynthesis</keyword>
<dbReference type="CDD" id="cd12110">
    <property type="entry name" value="PHP_HisPPase_Hisj_like"/>
    <property type="match status" value="1"/>
</dbReference>
<keyword evidence="5 8" id="KW-0378">Hydrolase</keyword>
<evidence type="ECO:0000256" key="7">
    <source>
        <dbReference type="ARBA" id="ARBA00049158"/>
    </source>
</evidence>
<protein>
    <recommendedName>
        <fullName evidence="3 8">Histidinol-phosphatase</fullName>
        <shortName evidence="8">HolPase</shortName>
        <ecNumber evidence="3 8">3.1.3.15</ecNumber>
    </recommendedName>
</protein>
<sequence>MQTIKNNFHTHCQRCKHALGSEEEYVKSALAGGLSQLGFSDHAPYPDPDADFGRRMEFDELRDYLETVDMLSKKYRDSITIRKGLEIEYFPKFRSYYEELLTTWGVEYLLLGEHFYLNEKGEYANTYDISSTDEYIFYARTVIEGMKTGLFKVLAHPDLYLLNPCAWDDNCKKAADLIIDTAVATGIILEYNANGIRRGLWSYPDGTRYPYPDERFWSLAANAPIQVIVSSDCHEPKYVWDDAVELAYEQLQTLGIRPVMDLEI</sequence>
<proteinExistence type="inferred from homology"/>
<dbReference type="PANTHER" id="PTHR21039">
    <property type="entry name" value="HISTIDINOL PHOSPHATASE-RELATED"/>
    <property type="match status" value="1"/>
</dbReference>
<dbReference type="InterPro" id="IPR016195">
    <property type="entry name" value="Pol/histidinol_Pase-like"/>
</dbReference>
<evidence type="ECO:0000256" key="3">
    <source>
        <dbReference type="ARBA" id="ARBA00013085"/>
    </source>
</evidence>
<dbReference type="EC" id="3.1.3.15" evidence="3 8"/>
<comment type="similarity">
    <text evidence="2 8">Belongs to the PHP hydrolase family. HisK subfamily.</text>
</comment>
<evidence type="ECO:0000313" key="11">
    <source>
        <dbReference type="Proteomes" id="UP000280696"/>
    </source>
</evidence>
<evidence type="ECO:0000256" key="4">
    <source>
        <dbReference type="ARBA" id="ARBA00022605"/>
    </source>
</evidence>
<dbReference type="PANTHER" id="PTHR21039:SF0">
    <property type="entry name" value="HISTIDINOL-PHOSPHATASE"/>
    <property type="match status" value="1"/>
</dbReference>
<evidence type="ECO:0000313" key="10">
    <source>
        <dbReference type="EMBL" id="RKI89422.1"/>
    </source>
</evidence>
<evidence type="ECO:0000259" key="9">
    <source>
        <dbReference type="Pfam" id="PF02811"/>
    </source>
</evidence>
<gene>
    <name evidence="10" type="ORF">D7V94_18385</name>
</gene>
<dbReference type="GO" id="GO:0000105">
    <property type="term" value="P:L-histidine biosynthetic process"/>
    <property type="evidence" value="ECO:0007669"/>
    <property type="project" value="UniProtKB-UniRule"/>
</dbReference>
<keyword evidence="4 8" id="KW-0028">Amino-acid biosynthesis</keyword>
<dbReference type="InterPro" id="IPR010140">
    <property type="entry name" value="Histidinol_P_phosphatase_HisJ"/>
</dbReference>
<dbReference type="Pfam" id="PF02811">
    <property type="entry name" value="PHP"/>
    <property type="match status" value="1"/>
</dbReference>
<evidence type="ECO:0000256" key="8">
    <source>
        <dbReference type="RuleBase" id="RU366003"/>
    </source>
</evidence>
<dbReference type="AlphaFoldDB" id="A0A3A9ACQ7"/>
<dbReference type="OrthoDB" id="9775255at2"/>
<keyword evidence="11" id="KW-1185">Reference proteome</keyword>
<dbReference type="UniPathway" id="UPA00031">
    <property type="reaction ID" value="UER00013"/>
</dbReference>
<accession>A0A3A9ACQ7</accession>
<organism evidence="10 11">
    <name type="scientific">Parablautia intestinalis</name>
    <dbReference type="NCBI Taxonomy" id="2320100"/>
    <lineage>
        <taxon>Bacteria</taxon>
        <taxon>Bacillati</taxon>
        <taxon>Bacillota</taxon>
        <taxon>Clostridia</taxon>
        <taxon>Lachnospirales</taxon>
        <taxon>Lachnospiraceae</taxon>
        <taxon>Parablautia</taxon>
    </lineage>
</organism>
<comment type="catalytic activity">
    <reaction evidence="7 8">
        <text>L-histidinol phosphate + H2O = L-histidinol + phosphate</text>
        <dbReference type="Rhea" id="RHEA:14465"/>
        <dbReference type="ChEBI" id="CHEBI:15377"/>
        <dbReference type="ChEBI" id="CHEBI:43474"/>
        <dbReference type="ChEBI" id="CHEBI:57699"/>
        <dbReference type="ChEBI" id="CHEBI:57980"/>
        <dbReference type="EC" id="3.1.3.15"/>
    </reaction>
</comment>
<dbReference type="NCBIfam" id="TIGR01856">
    <property type="entry name" value="hisJ_fam"/>
    <property type="match status" value="1"/>
</dbReference>
<evidence type="ECO:0000256" key="1">
    <source>
        <dbReference type="ARBA" id="ARBA00004970"/>
    </source>
</evidence>
<evidence type="ECO:0000256" key="5">
    <source>
        <dbReference type="ARBA" id="ARBA00022801"/>
    </source>
</evidence>
<name>A0A3A9ACQ7_9FIRM</name>
<dbReference type="Gene3D" id="3.20.20.140">
    <property type="entry name" value="Metal-dependent hydrolases"/>
    <property type="match status" value="1"/>
</dbReference>
<comment type="pathway">
    <text evidence="1 8">Amino-acid biosynthesis; L-histidine biosynthesis; L-histidine from 5-phospho-alpha-D-ribose 1-diphosphate: step 8/9.</text>
</comment>
<feature type="domain" description="PHP" evidence="9">
    <location>
        <begin position="8"/>
        <end position="193"/>
    </location>
</feature>
<evidence type="ECO:0000256" key="2">
    <source>
        <dbReference type="ARBA" id="ARBA00009152"/>
    </source>
</evidence>
<dbReference type="EMBL" id="RAYQ01000023">
    <property type="protein sequence ID" value="RKI89422.1"/>
    <property type="molecule type" value="Genomic_DNA"/>
</dbReference>
<evidence type="ECO:0000256" key="6">
    <source>
        <dbReference type="ARBA" id="ARBA00023102"/>
    </source>
</evidence>
<dbReference type="GO" id="GO:0005737">
    <property type="term" value="C:cytoplasm"/>
    <property type="evidence" value="ECO:0007669"/>
    <property type="project" value="TreeGrafter"/>
</dbReference>
<comment type="caution">
    <text evidence="10">The sequence shown here is derived from an EMBL/GenBank/DDBJ whole genome shotgun (WGS) entry which is preliminary data.</text>
</comment>
<dbReference type="SUPFAM" id="SSF89550">
    <property type="entry name" value="PHP domain-like"/>
    <property type="match status" value="1"/>
</dbReference>
<reference evidence="10 11" key="1">
    <citation type="submission" date="2018-09" db="EMBL/GenBank/DDBJ databases">
        <title>Murine metabolic-syndrome-specific gut microbial biobank.</title>
        <authorList>
            <person name="Liu C."/>
        </authorList>
    </citation>
    <scope>NUCLEOTIDE SEQUENCE [LARGE SCALE GENOMIC DNA]</scope>
    <source>
        <strain evidence="10 11">0.1xD8-82</strain>
    </source>
</reference>